<dbReference type="PANTHER" id="PTHR43798">
    <property type="entry name" value="MONOACYLGLYCEROL LIPASE"/>
    <property type="match status" value="1"/>
</dbReference>
<gene>
    <name evidence="3" type="ORF">DQG23_15420</name>
</gene>
<feature type="domain" description="AB hydrolase-1" evidence="2">
    <location>
        <begin position="43"/>
        <end position="155"/>
    </location>
</feature>
<dbReference type="InterPro" id="IPR000073">
    <property type="entry name" value="AB_hydrolase_1"/>
</dbReference>
<dbReference type="Pfam" id="PF00561">
    <property type="entry name" value="Abhydrolase_1"/>
    <property type="match status" value="1"/>
</dbReference>
<dbReference type="GO" id="GO:0016020">
    <property type="term" value="C:membrane"/>
    <property type="evidence" value="ECO:0007669"/>
    <property type="project" value="TreeGrafter"/>
</dbReference>
<evidence type="ECO:0000313" key="4">
    <source>
        <dbReference type="Proteomes" id="UP000250369"/>
    </source>
</evidence>
<evidence type="ECO:0000256" key="1">
    <source>
        <dbReference type="ARBA" id="ARBA00022801"/>
    </source>
</evidence>
<dbReference type="SUPFAM" id="SSF53474">
    <property type="entry name" value="alpha/beta-Hydrolases"/>
    <property type="match status" value="1"/>
</dbReference>
<organism evidence="3 4">
    <name type="scientific">Paenibacillus contaminans</name>
    <dbReference type="NCBI Taxonomy" id="450362"/>
    <lineage>
        <taxon>Bacteria</taxon>
        <taxon>Bacillati</taxon>
        <taxon>Bacillota</taxon>
        <taxon>Bacilli</taxon>
        <taxon>Bacillales</taxon>
        <taxon>Paenibacillaceae</taxon>
        <taxon>Paenibacillus</taxon>
    </lineage>
</organism>
<dbReference type="Proteomes" id="UP000250369">
    <property type="component" value="Unassembled WGS sequence"/>
</dbReference>
<evidence type="ECO:0000313" key="3">
    <source>
        <dbReference type="EMBL" id="RAV20357.1"/>
    </source>
</evidence>
<dbReference type="PANTHER" id="PTHR43798:SF31">
    <property type="entry name" value="AB HYDROLASE SUPERFAMILY PROTEIN YCLE"/>
    <property type="match status" value="1"/>
</dbReference>
<dbReference type="EMBL" id="QMFB01000008">
    <property type="protein sequence ID" value="RAV20357.1"/>
    <property type="molecule type" value="Genomic_DNA"/>
</dbReference>
<dbReference type="InterPro" id="IPR050266">
    <property type="entry name" value="AB_hydrolase_sf"/>
</dbReference>
<dbReference type="AlphaFoldDB" id="A0A329MQX5"/>
<keyword evidence="4" id="KW-1185">Reference proteome</keyword>
<keyword evidence="1 3" id="KW-0378">Hydrolase</keyword>
<accession>A0A329MQX5</accession>
<dbReference type="InterPro" id="IPR029058">
    <property type="entry name" value="AB_hydrolase_fold"/>
</dbReference>
<dbReference type="PRINTS" id="PR00111">
    <property type="entry name" value="ABHYDROLASE"/>
</dbReference>
<dbReference type="GO" id="GO:0016787">
    <property type="term" value="F:hydrolase activity"/>
    <property type="evidence" value="ECO:0007669"/>
    <property type="project" value="UniProtKB-KW"/>
</dbReference>
<proteinExistence type="predicted"/>
<comment type="caution">
    <text evidence="3">The sequence shown here is derived from an EMBL/GenBank/DDBJ whole genome shotgun (WGS) entry which is preliminary data.</text>
</comment>
<reference evidence="3 4" key="1">
    <citation type="journal article" date="2009" name="Int. J. Syst. Evol. Microbiol.">
        <title>Paenibacillus contaminans sp. nov., isolated from a contaminated laboratory plate.</title>
        <authorList>
            <person name="Chou J.H."/>
            <person name="Lee J.H."/>
            <person name="Lin M.C."/>
            <person name="Chang P.S."/>
            <person name="Arun A.B."/>
            <person name="Young C.C."/>
            <person name="Chen W.M."/>
        </authorList>
    </citation>
    <scope>NUCLEOTIDE SEQUENCE [LARGE SCALE GENOMIC DNA]</scope>
    <source>
        <strain evidence="3 4">CKOBP-6</strain>
    </source>
</reference>
<name>A0A329MQX5_9BACL</name>
<protein>
    <submittedName>
        <fullName evidence="3">Alpha/beta hydrolase</fullName>
    </submittedName>
</protein>
<sequence>MGGQGRGKSNRKGIRDKGGANMSIIDVNGTRLHVHVKGSGIPIVFIHPPLLGQSVFAYQKEQLPDMFKVILFDIRGHGKSAPSEAPITYPLIAEDTVRLLDELGVEKAFIAGYSSGGSVALEAMLRYPSRFYGGILISTMSEVSDWQLKSRIYMGTKLAAWDAKKLLSWVIARGNADRSASFANMYNYAVQDHMVNAMQYFRYSMRYSCTSRLHEIRHPMLLLYGEDDRRFRRYAEIIHRGLPRSTLLYMKGTPHQIPTKAASRMNGLIQCWITDKLANEQPFEELKEKVREDDSAEFAAVCFDNENDAGALLPDRDEGRLH</sequence>
<evidence type="ECO:0000259" key="2">
    <source>
        <dbReference type="Pfam" id="PF00561"/>
    </source>
</evidence>
<dbReference type="Gene3D" id="3.40.50.1820">
    <property type="entry name" value="alpha/beta hydrolase"/>
    <property type="match status" value="1"/>
</dbReference>